<evidence type="ECO:0008006" key="3">
    <source>
        <dbReference type="Google" id="ProtNLM"/>
    </source>
</evidence>
<accession>A0A8K0D6I3</accession>
<name>A0A8K0D6I3_IGNLU</name>
<sequence length="166" mass="19104">GRDICLWYCPKVSKGFPKNFIEDRTMKQGDLDWRVSDTGIIALKWIDNKPVHFLSNFQSSQDVELVSRKQKGRSREQFNTIKLEMAANPGRCLLLKEFRLAVANGIIGADPETSERGRKSTEKLVNKFKIQVPLERRLDKLAHMPVHGTKIRCANCSTRDKPHRTR</sequence>
<dbReference type="EMBL" id="VTPC01004088">
    <property type="protein sequence ID" value="KAF2897528.1"/>
    <property type="molecule type" value="Genomic_DNA"/>
</dbReference>
<dbReference type="Proteomes" id="UP000801492">
    <property type="component" value="Unassembled WGS sequence"/>
</dbReference>
<evidence type="ECO:0000313" key="2">
    <source>
        <dbReference type="Proteomes" id="UP000801492"/>
    </source>
</evidence>
<proteinExistence type="predicted"/>
<reference evidence="1" key="1">
    <citation type="submission" date="2019-08" db="EMBL/GenBank/DDBJ databases">
        <title>The genome of the North American firefly Photinus pyralis.</title>
        <authorList>
            <consortium name="Photinus pyralis genome working group"/>
            <person name="Fallon T.R."/>
            <person name="Sander Lower S.E."/>
            <person name="Weng J.-K."/>
        </authorList>
    </citation>
    <scope>NUCLEOTIDE SEQUENCE</scope>
    <source>
        <strain evidence="1">TRF0915ILg1</strain>
        <tissue evidence="1">Whole body</tissue>
    </source>
</reference>
<keyword evidence="2" id="KW-1185">Reference proteome</keyword>
<comment type="caution">
    <text evidence="1">The sequence shown here is derived from an EMBL/GenBank/DDBJ whole genome shotgun (WGS) entry which is preliminary data.</text>
</comment>
<dbReference type="AlphaFoldDB" id="A0A8K0D6I3"/>
<organism evidence="1 2">
    <name type="scientific">Ignelater luminosus</name>
    <name type="common">Cucubano</name>
    <name type="synonym">Pyrophorus luminosus</name>
    <dbReference type="NCBI Taxonomy" id="2038154"/>
    <lineage>
        <taxon>Eukaryota</taxon>
        <taxon>Metazoa</taxon>
        <taxon>Ecdysozoa</taxon>
        <taxon>Arthropoda</taxon>
        <taxon>Hexapoda</taxon>
        <taxon>Insecta</taxon>
        <taxon>Pterygota</taxon>
        <taxon>Neoptera</taxon>
        <taxon>Endopterygota</taxon>
        <taxon>Coleoptera</taxon>
        <taxon>Polyphaga</taxon>
        <taxon>Elateriformia</taxon>
        <taxon>Elateroidea</taxon>
        <taxon>Elateridae</taxon>
        <taxon>Agrypninae</taxon>
        <taxon>Pyrophorini</taxon>
        <taxon>Ignelater</taxon>
    </lineage>
</organism>
<evidence type="ECO:0000313" key="1">
    <source>
        <dbReference type="EMBL" id="KAF2897528.1"/>
    </source>
</evidence>
<protein>
    <recommendedName>
        <fullName evidence="3">PiggyBac transposable element-derived protein domain-containing protein</fullName>
    </recommendedName>
</protein>
<feature type="non-terminal residue" evidence="1">
    <location>
        <position position="1"/>
    </location>
</feature>
<gene>
    <name evidence="1" type="ORF">ILUMI_08647</name>
</gene>
<dbReference type="OrthoDB" id="6609151at2759"/>